<keyword evidence="3" id="KW-1185">Reference proteome</keyword>
<accession>A0A6A6PC10</accession>
<name>A0A6A6PC10_9PEZI</name>
<protein>
    <submittedName>
        <fullName evidence="2">Uncharacterized protein</fullName>
    </submittedName>
</protein>
<proteinExistence type="predicted"/>
<feature type="region of interest" description="Disordered" evidence="1">
    <location>
        <begin position="1"/>
        <end position="33"/>
    </location>
</feature>
<feature type="compositionally biased region" description="Basic and acidic residues" evidence="1">
    <location>
        <begin position="164"/>
        <end position="176"/>
    </location>
</feature>
<dbReference type="Proteomes" id="UP000799766">
    <property type="component" value="Unassembled WGS sequence"/>
</dbReference>
<dbReference type="AlphaFoldDB" id="A0A6A6PC10"/>
<evidence type="ECO:0000313" key="3">
    <source>
        <dbReference type="Proteomes" id="UP000799766"/>
    </source>
</evidence>
<evidence type="ECO:0000256" key="1">
    <source>
        <dbReference type="SAM" id="MobiDB-lite"/>
    </source>
</evidence>
<organism evidence="2 3">
    <name type="scientific">Lineolata rhizophorae</name>
    <dbReference type="NCBI Taxonomy" id="578093"/>
    <lineage>
        <taxon>Eukaryota</taxon>
        <taxon>Fungi</taxon>
        <taxon>Dikarya</taxon>
        <taxon>Ascomycota</taxon>
        <taxon>Pezizomycotina</taxon>
        <taxon>Dothideomycetes</taxon>
        <taxon>Dothideomycetes incertae sedis</taxon>
        <taxon>Lineolatales</taxon>
        <taxon>Lineolataceae</taxon>
        <taxon>Lineolata</taxon>
    </lineage>
</organism>
<sequence>MEGEAGAVPDVSSRAPGSPPRASGEEGEGDCERVRWRRSPGERGAWCCGSRGSIGARQGTGVRCVPSPGRPAWPGRCGAGERVRAPTPSAVGLRCTDGQRRAVLLGRRQRFFLFPGRVLSGGAGSRQRPAMPAPAVNGRNGDNAKFSNQRKRTDGEDSAPSRRRVADRAERGRLRR</sequence>
<gene>
    <name evidence="2" type="ORF">BDY21DRAFT_332382</name>
</gene>
<dbReference type="EMBL" id="MU001671">
    <property type="protein sequence ID" value="KAF2461505.1"/>
    <property type="molecule type" value="Genomic_DNA"/>
</dbReference>
<evidence type="ECO:0000313" key="2">
    <source>
        <dbReference type="EMBL" id="KAF2461505.1"/>
    </source>
</evidence>
<feature type="region of interest" description="Disordered" evidence="1">
    <location>
        <begin position="120"/>
        <end position="176"/>
    </location>
</feature>
<reference evidence="2" key="1">
    <citation type="journal article" date="2020" name="Stud. Mycol.">
        <title>101 Dothideomycetes genomes: a test case for predicting lifestyles and emergence of pathogens.</title>
        <authorList>
            <person name="Haridas S."/>
            <person name="Albert R."/>
            <person name="Binder M."/>
            <person name="Bloem J."/>
            <person name="Labutti K."/>
            <person name="Salamov A."/>
            <person name="Andreopoulos B."/>
            <person name="Baker S."/>
            <person name="Barry K."/>
            <person name="Bills G."/>
            <person name="Bluhm B."/>
            <person name="Cannon C."/>
            <person name="Castanera R."/>
            <person name="Culley D."/>
            <person name="Daum C."/>
            <person name="Ezra D."/>
            <person name="Gonzalez J."/>
            <person name="Henrissat B."/>
            <person name="Kuo A."/>
            <person name="Liang C."/>
            <person name="Lipzen A."/>
            <person name="Lutzoni F."/>
            <person name="Magnuson J."/>
            <person name="Mondo S."/>
            <person name="Nolan M."/>
            <person name="Ohm R."/>
            <person name="Pangilinan J."/>
            <person name="Park H.-J."/>
            <person name="Ramirez L."/>
            <person name="Alfaro M."/>
            <person name="Sun H."/>
            <person name="Tritt A."/>
            <person name="Yoshinaga Y."/>
            <person name="Zwiers L.-H."/>
            <person name="Turgeon B."/>
            <person name="Goodwin S."/>
            <person name="Spatafora J."/>
            <person name="Crous P."/>
            <person name="Grigoriev I."/>
        </authorList>
    </citation>
    <scope>NUCLEOTIDE SEQUENCE</scope>
    <source>
        <strain evidence="2">ATCC 16933</strain>
    </source>
</reference>
<feature type="compositionally biased region" description="Low complexity" evidence="1">
    <location>
        <begin position="12"/>
        <end position="22"/>
    </location>
</feature>